<accession>A0A537J564</accession>
<sequence length="182" mass="20596">MMEGAERTDVTRRSLIRSAWAAVGLAAFAGGSRDVEAHDLRPTDPAYRFDRYEAVVNRRVKIRQLYAWPNLKNPILFGNVSNGLNGFQFSYDVPPDQIQVVVQAYFTANGAMYDDHLWEKYRLGEAFSVTDPATEKPATRNLWARSKIAAQDVTPPPTDRSHPYYSDTSIEGLQRRGVLFLI</sequence>
<protein>
    <submittedName>
        <fullName evidence="1">Uncharacterized protein</fullName>
    </submittedName>
</protein>
<name>A0A537J564_9BACT</name>
<dbReference type="AlphaFoldDB" id="A0A537J564"/>
<proteinExistence type="predicted"/>
<dbReference type="PROSITE" id="PS51318">
    <property type="entry name" value="TAT"/>
    <property type="match status" value="1"/>
</dbReference>
<comment type="caution">
    <text evidence="1">The sequence shown here is derived from an EMBL/GenBank/DDBJ whole genome shotgun (WGS) entry which is preliminary data.</text>
</comment>
<evidence type="ECO:0000313" key="2">
    <source>
        <dbReference type="Proteomes" id="UP000320048"/>
    </source>
</evidence>
<reference evidence="1 2" key="1">
    <citation type="journal article" date="2019" name="Nat. Microbiol.">
        <title>Mediterranean grassland soil C-N compound turnover is dependent on rainfall and depth, and is mediated by genomically divergent microorganisms.</title>
        <authorList>
            <person name="Diamond S."/>
            <person name="Andeer P.F."/>
            <person name="Li Z."/>
            <person name="Crits-Christoph A."/>
            <person name="Burstein D."/>
            <person name="Anantharaman K."/>
            <person name="Lane K.R."/>
            <person name="Thomas B.C."/>
            <person name="Pan C."/>
            <person name="Northen T.R."/>
            <person name="Banfield J.F."/>
        </authorList>
    </citation>
    <scope>NUCLEOTIDE SEQUENCE [LARGE SCALE GENOMIC DNA]</scope>
    <source>
        <strain evidence="1">NP_7</strain>
    </source>
</reference>
<organism evidence="1 2">
    <name type="scientific">Candidatus Segetimicrobium genomatis</name>
    <dbReference type="NCBI Taxonomy" id="2569760"/>
    <lineage>
        <taxon>Bacteria</taxon>
        <taxon>Bacillati</taxon>
        <taxon>Candidatus Sysuimicrobiota</taxon>
        <taxon>Candidatus Sysuimicrobiia</taxon>
        <taxon>Candidatus Sysuimicrobiales</taxon>
        <taxon>Candidatus Segetimicrobiaceae</taxon>
        <taxon>Candidatus Segetimicrobium</taxon>
    </lineage>
</organism>
<evidence type="ECO:0000313" key="1">
    <source>
        <dbReference type="EMBL" id="TMI78633.1"/>
    </source>
</evidence>
<dbReference type="Proteomes" id="UP000320048">
    <property type="component" value="Unassembled WGS sequence"/>
</dbReference>
<dbReference type="InterPro" id="IPR006311">
    <property type="entry name" value="TAT_signal"/>
</dbReference>
<gene>
    <name evidence="1" type="ORF">E6H04_12095</name>
</gene>
<dbReference type="EMBL" id="VBAO01000356">
    <property type="protein sequence ID" value="TMI78633.1"/>
    <property type="molecule type" value="Genomic_DNA"/>
</dbReference>